<comment type="similarity">
    <text evidence="2">Belongs to the 2-oxoacid dehydrogenase family.</text>
</comment>
<proteinExistence type="inferred from homology"/>
<dbReference type="PANTHER" id="PTHR43178">
    <property type="entry name" value="DIHYDROLIPOAMIDE ACETYLTRANSFERASE COMPONENT OF PYRUVATE DEHYDROGENASE COMPLEX"/>
    <property type="match status" value="1"/>
</dbReference>
<accession>A0ABY5RA66</accession>
<dbReference type="Pfam" id="PF00198">
    <property type="entry name" value="2-oxoacid_dh"/>
    <property type="match status" value="1"/>
</dbReference>
<dbReference type="SUPFAM" id="SSF47005">
    <property type="entry name" value="Peripheral subunit-binding domain of 2-oxo acid dehydrogenase complex"/>
    <property type="match status" value="1"/>
</dbReference>
<organism evidence="6 7">
    <name type="scientific">Mycoplasma iguanae</name>
    <dbReference type="NCBI Taxonomy" id="292461"/>
    <lineage>
        <taxon>Bacteria</taxon>
        <taxon>Bacillati</taxon>
        <taxon>Mycoplasmatota</taxon>
        <taxon>Mollicutes</taxon>
        <taxon>Mycoplasmataceae</taxon>
        <taxon>Mycoplasma</taxon>
    </lineage>
</organism>
<evidence type="ECO:0000256" key="3">
    <source>
        <dbReference type="ARBA" id="ARBA00022679"/>
    </source>
</evidence>
<evidence type="ECO:0000256" key="1">
    <source>
        <dbReference type="ARBA" id="ARBA00001938"/>
    </source>
</evidence>
<dbReference type="Gene3D" id="4.10.320.10">
    <property type="entry name" value="E3-binding domain"/>
    <property type="match status" value="1"/>
</dbReference>
<evidence type="ECO:0000256" key="2">
    <source>
        <dbReference type="ARBA" id="ARBA00007317"/>
    </source>
</evidence>
<dbReference type="Gene3D" id="3.30.559.10">
    <property type="entry name" value="Chloramphenicol acetyltransferase-like domain"/>
    <property type="match status" value="1"/>
</dbReference>
<dbReference type="InterPro" id="IPR004167">
    <property type="entry name" value="PSBD"/>
</dbReference>
<feature type="domain" description="Peripheral subunit-binding (PSBD)" evidence="5">
    <location>
        <begin position="5"/>
        <end position="42"/>
    </location>
</feature>
<evidence type="ECO:0000259" key="5">
    <source>
        <dbReference type="PROSITE" id="PS51826"/>
    </source>
</evidence>
<dbReference type="InterPro" id="IPR036625">
    <property type="entry name" value="E3-bd_dom_sf"/>
</dbReference>
<dbReference type="InterPro" id="IPR001078">
    <property type="entry name" value="2-oxoacid_DH_actylTfrase"/>
</dbReference>
<dbReference type="EMBL" id="CP102734">
    <property type="protein sequence ID" value="UVD81510.1"/>
    <property type="molecule type" value="Genomic_DNA"/>
</dbReference>
<evidence type="ECO:0000313" key="6">
    <source>
        <dbReference type="EMBL" id="UVD81510.1"/>
    </source>
</evidence>
<comment type="cofactor">
    <cofactor evidence="1">
        <name>(R)-lipoate</name>
        <dbReference type="ChEBI" id="CHEBI:83088"/>
    </cofactor>
</comment>
<reference evidence="6" key="1">
    <citation type="submission" date="2022-08" db="EMBL/GenBank/DDBJ databases">
        <title>Complete genome of Mycoplasma iguanae type strain 2327.</title>
        <authorList>
            <person name="Spergser J."/>
        </authorList>
    </citation>
    <scope>NUCLEOTIDE SEQUENCE</scope>
    <source>
        <strain evidence="6">2327</strain>
    </source>
</reference>
<dbReference type="SUPFAM" id="SSF52777">
    <property type="entry name" value="CoA-dependent acyltransferases"/>
    <property type="match status" value="1"/>
</dbReference>
<dbReference type="InterPro" id="IPR050743">
    <property type="entry name" value="2-oxoacid_DH_E2_comp"/>
</dbReference>
<evidence type="ECO:0000313" key="7">
    <source>
        <dbReference type="Proteomes" id="UP001059252"/>
    </source>
</evidence>
<sequence>MNKIIATPLARALAAKQGIDLSSVSGSGPNGRILISDVENFKPQSASAPIQKAASIPEKSEQAAKAASLGQIHSLQAHTQKIAPIRKAIARAMKNSWAQVAYVNLVNEIEMTNLWDMRKSMVDDVLKLTGIKLTFLPFIIKALAIALKEFPVLAAKYNETTEELIFPGQINMGVAVDTEAGLMVPVIKNAEQLTILEISQEVARLAAAARNKTIKAAEMQGADFTITNYGSVGSLYGVPVINWPELAIAGVGAIIDRAVVKNGAVVPGKVMHLTVAADHRWADGATIGRFASRVKDLLEKPQILGVF</sequence>
<dbReference type="InterPro" id="IPR023213">
    <property type="entry name" value="CAT-like_dom_sf"/>
</dbReference>
<protein>
    <submittedName>
        <fullName evidence="6">2-oxo acid dehydrogenase subunit E2</fullName>
    </submittedName>
</protein>
<dbReference type="Pfam" id="PF02817">
    <property type="entry name" value="E3_binding"/>
    <property type="match status" value="1"/>
</dbReference>
<keyword evidence="7" id="KW-1185">Reference proteome</keyword>
<dbReference type="NCBIfam" id="NF008815">
    <property type="entry name" value="PRK11857.1"/>
    <property type="match status" value="1"/>
</dbReference>
<evidence type="ECO:0000256" key="4">
    <source>
        <dbReference type="ARBA" id="ARBA00023315"/>
    </source>
</evidence>
<keyword evidence="4" id="KW-0012">Acyltransferase</keyword>
<keyword evidence="3" id="KW-0808">Transferase</keyword>
<gene>
    <name evidence="6" type="ORF">NV226_02115</name>
</gene>
<dbReference type="PANTHER" id="PTHR43178:SF5">
    <property type="entry name" value="LIPOAMIDE ACYLTRANSFERASE COMPONENT OF BRANCHED-CHAIN ALPHA-KETO ACID DEHYDROGENASE COMPLEX, MITOCHONDRIAL"/>
    <property type="match status" value="1"/>
</dbReference>
<name>A0ABY5RA66_9MOLU</name>
<dbReference type="Proteomes" id="UP001059252">
    <property type="component" value="Chromosome"/>
</dbReference>
<dbReference type="PROSITE" id="PS51826">
    <property type="entry name" value="PSBD"/>
    <property type="match status" value="1"/>
</dbReference>
<dbReference type="RefSeq" id="WP_258210684.1">
    <property type="nucleotide sequence ID" value="NZ_CP102734.1"/>
</dbReference>